<sequence>MAGVDISIDEYDVEDLLKTSLLIPDLVVDGIHFGRGDAYYNENTSIQLKHKTVQVKCWRIVEQNLEEIGEESNNFYSCETYIVQWKSITDNFRFNTDDVLSKQENNIYFYWRGEGAVKGYSPLPESIEKENPPVERIVQWSEPPAFLQLFSGTLIVHSGKQNSLSDDPHLYILRGEMDKELHLYEVELKKESLRSRTSFVLHFSKEKGSIIWHGSKSSSHYKNSIKKTTEKVFGKNITEIDEGFESEKFTEAFKGDSSDYFVHPVEKVIDYTPRLFYFNKIIGKFSTAEIECSHKSSYLTTFPFLQSHLYTAEQPAIFLLDDNDEIWVWYGWERDEDDEFKSECFVVAINYAKQKSKRIKQLVRIHKVIAGFEPNNFTNLFPVWKKREDIAQLQEKDGVLPSVNPIIEMISYEDVAKA</sequence>
<proteinExistence type="predicted"/>
<dbReference type="AlphaFoldDB" id="A0AA38IRF4"/>
<dbReference type="SUPFAM" id="SSF55753">
    <property type="entry name" value="Actin depolymerizing proteins"/>
    <property type="match status" value="3"/>
</dbReference>
<comment type="caution">
    <text evidence="1">The sequence shown here is derived from an EMBL/GenBank/DDBJ whole genome shotgun (WGS) entry which is preliminary data.</text>
</comment>
<dbReference type="EMBL" id="JALNTZ010000003">
    <property type="protein sequence ID" value="KAJ3660033.1"/>
    <property type="molecule type" value="Genomic_DNA"/>
</dbReference>
<dbReference type="SMART" id="SM00262">
    <property type="entry name" value="GEL"/>
    <property type="match status" value="2"/>
</dbReference>
<name>A0AA38IRF4_9CUCU</name>
<protein>
    <recommendedName>
        <fullName evidence="3">Supervillin</fullName>
    </recommendedName>
</protein>
<dbReference type="Gene3D" id="3.40.20.10">
    <property type="entry name" value="Severin"/>
    <property type="match status" value="3"/>
</dbReference>
<dbReference type="InterPro" id="IPR007122">
    <property type="entry name" value="Villin/Gelsolin"/>
</dbReference>
<gene>
    <name evidence="1" type="ORF">Zmor_011689</name>
</gene>
<dbReference type="InterPro" id="IPR029006">
    <property type="entry name" value="ADF-H/Gelsolin-like_dom_sf"/>
</dbReference>
<dbReference type="GO" id="GO:0051015">
    <property type="term" value="F:actin filament binding"/>
    <property type="evidence" value="ECO:0007669"/>
    <property type="project" value="InterPro"/>
</dbReference>
<dbReference type="PANTHER" id="PTHR11977">
    <property type="entry name" value="VILLIN"/>
    <property type="match status" value="1"/>
</dbReference>
<dbReference type="Proteomes" id="UP001168821">
    <property type="component" value="Unassembled WGS sequence"/>
</dbReference>
<dbReference type="GO" id="GO:0005546">
    <property type="term" value="F:phosphatidylinositol-4,5-bisphosphate binding"/>
    <property type="evidence" value="ECO:0007669"/>
    <property type="project" value="TreeGrafter"/>
</dbReference>
<organism evidence="1 2">
    <name type="scientific">Zophobas morio</name>
    <dbReference type="NCBI Taxonomy" id="2755281"/>
    <lineage>
        <taxon>Eukaryota</taxon>
        <taxon>Metazoa</taxon>
        <taxon>Ecdysozoa</taxon>
        <taxon>Arthropoda</taxon>
        <taxon>Hexapoda</taxon>
        <taxon>Insecta</taxon>
        <taxon>Pterygota</taxon>
        <taxon>Neoptera</taxon>
        <taxon>Endopterygota</taxon>
        <taxon>Coleoptera</taxon>
        <taxon>Polyphaga</taxon>
        <taxon>Cucujiformia</taxon>
        <taxon>Tenebrionidae</taxon>
        <taxon>Zophobas</taxon>
    </lineage>
</organism>
<reference evidence="1" key="1">
    <citation type="journal article" date="2023" name="G3 (Bethesda)">
        <title>Whole genome assemblies of Zophobas morio and Tenebrio molitor.</title>
        <authorList>
            <person name="Kaur S."/>
            <person name="Stinson S.A."/>
            <person name="diCenzo G.C."/>
        </authorList>
    </citation>
    <scope>NUCLEOTIDE SEQUENCE</scope>
    <source>
        <strain evidence="1">QUZm001</strain>
    </source>
</reference>
<dbReference type="PRINTS" id="PR00597">
    <property type="entry name" value="GELSOLIN"/>
</dbReference>
<evidence type="ECO:0000313" key="1">
    <source>
        <dbReference type="EMBL" id="KAJ3660033.1"/>
    </source>
</evidence>
<dbReference type="GO" id="GO:0015629">
    <property type="term" value="C:actin cytoskeleton"/>
    <property type="evidence" value="ECO:0007669"/>
    <property type="project" value="TreeGrafter"/>
</dbReference>
<keyword evidence="2" id="KW-1185">Reference proteome</keyword>
<dbReference type="GO" id="GO:0051016">
    <property type="term" value="P:barbed-end actin filament capping"/>
    <property type="evidence" value="ECO:0007669"/>
    <property type="project" value="TreeGrafter"/>
</dbReference>
<dbReference type="PANTHER" id="PTHR11977:SF45">
    <property type="entry name" value="SUPERVILLIN"/>
    <property type="match status" value="1"/>
</dbReference>
<accession>A0AA38IRF4</accession>
<evidence type="ECO:0008006" key="3">
    <source>
        <dbReference type="Google" id="ProtNLM"/>
    </source>
</evidence>
<dbReference type="GO" id="GO:0008154">
    <property type="term" value="P:actin polymerization or depolymerization"/>
    <property type="evidence" value="ECO:0007669"/>
    <property type="project" value="TreeGrafter"/>
</dbReference>
<evidence type="ECO:0000313" key="2">
    <source>
        <dbReference type="Proteomes" id="UP001168821"/>
    </source>
</evidence>
<dbReference type="GO" id="GO:0005737">
    <property type="term" value="C:cytoplasm"/>
    <property type="evidence" value="ECO:0007669"/>
    <property type="project" value="TreeGrafter"/>
</dbReference>
<dbReference type="GO" id="GO:0051014">
    <property type="term" value="P:actin filament severing"/>
    <property type="evidence" value="ECO:0007669"/>
    <property type="project" value="TreeGrafter"/>
</dbReference>